<comment type="subcellular location">
    <subcellularLocation>
        <location evidence="1 18">Cytoplasm</location>
    </subcellularLocation>
</comment>
<dbReference type="SUPFAM" id="SSF143437">
    <property type="entry name" value="THUMP domain-like"/>
    <property type="match status" value="1"/>
</dbReference>
<dbReference type="GO" id="GO:0005524">
    <property type="term" value="F:ATP binding"/>
    <property type="evidence" value="ECO:0007669"/>
    <property type="project" value="UniProtKB-UniRule"/>
</dbReference>
<keyword evidence="7 18" id="KW-0694">RNA-binding</keyword>
<dbReference type="PANTHER" id="PTHR43209:SF1">
    <property type="entry name" value="TRNA SULFURTRANSFERASE"/>
    <property type="match status" value="1"/>
</dbReference>
<dbReference type="PROSITE" id="PS51165">
    <property type="entry name" value="THUMP"/>
    <property type="match status" value="1"/>
</dbReference>
<dbReference type="GO" id="GO:0005829">
    <property type="term" value="C:cytosol"/>
    <property type="evidence" value="ECO:0007669"/>
    <property type="project" value="TreeGrafter"/>
</dbReference>
<comment type="catalytic activity">
    <reaction evidence="9 18">
        <text>[ThiI sulfur-carrier protein]-S-sulfanyl-L-cysteine + a uridine in tRNA + 2 reduced [2Fe-2S]-[ferredoxin] + ATP + H(+) = [ThiI sulfur-carrier protein]-L-cysteine + a 4-thiouridine in tRNA + 2 oxidized [2Fe-2S]-[ferredoxin] + AMP + diphosphate</text>
        <dbReference type="Rhea" id="RHEA:24176"/>
        <dbReference type="Rhea" id="RHEA-COMP:10000"/>
        <dbReference type="Rhea" id="RHEA-COMP:10001"/>
        <dbReference type="Rhea" id="RHEA-COMP:13337"/>
        <dbReference type="Rhea" id="RHEA-COMP:13338"/>
        <dbReference type="Rhea" id="RHEA-COMP:13339"/>
        <dbReference type="Rhea" id="RHEA-COMP:13340"/>
        <dbReference type="ChEBI" id="CHEBI:15378"/>
        <dbReference type="ChEBI" id="CHEBI:29950"/>
        <dbReference type="ChEBI" id="CHEBI:30616"/>
        <dbReference type="ChEBI" id="CHEBI:33019"/>
        <dbReference type="ChEBI" id="CHEBI:33737"/>
        <dbReference type="ChEBI" id="CHEBI:33738"/>
        <dbReference type="ChEBI" id="CHEBI:61963"/>
        <dbReference type="ChEBI" id="CHEBI:65315"/>
        <dbReference type="ChEBI" id="CHEBI:136798"/>
        <dbReference type="ChEBI" id="CHEBI:456215"/>
        <dbReference type="EC" id="2.8.1.4"/>
    </reaction>
</comment>
<evidence type="ECO:0000256" key="7">
    <source>
        <dbReference type="ARBA" id="ARBA00022884"/>
    </source>
</evidence>
<evidence type="ECO:0000256" key="10">
    <source>
        <dbReference type="ARBA" id="ARBA00052330"/>
    </source>
</evidence>
<dbReference type="InterPro" id="IPR020536">
    <property type="entry name" value="ThiI_AANH"/>
</dbReference>
<evidence type="ECO:0000256" key="11">
    <source>
        <dbReference type="ARBA" id="ARBA00058382"/>
    </source>
</evidence>
<evidence type="ECO:0000313" key="21">
    <source>
        <dbReference type="Proteomes" id="UP000823633"/>
    </source>
</evidence>
<keyword evidence="6 18" id="KW-0067">ATP-binding</keyword>
<evidence type="ECO:0000256" key="17">
    <source>
        <dbReference type="ARBA" id="ARBA00080570"/>
    </source>
</evidence>
<evidence type="ECO:0000256" key="6">
    <source>
        <dbReference type="ARBA" id="ARBA00022840"/>
    </source>
</evidence>
<dbReference type="SUPFAM" id="SSF52402">
    <property type="entry name" value="Adenine nucleotide alpha hydrolases-like"/>
    <property type="match status" value="1"/>
</dbReference>
<dbReference type="Gene3D" id="3.40.50.620">
    <property type="entry name" value="HUPs"/>
    <property type="match status" value="1"/>
</dbReference>
<dbReference type="GO" id="GO:0002937">
    <property type="term" value="P:tRNA 4-thiouridine biosynthesis"/>
    <property type="evidence" value="ECO:0007669"/>
    <property type="project" value="TreeGrafter"/>
</dbReference>
<dbReference type="PANTHER" id="PTHR43209">
    <property type="entry name" value="TRNA SULFURTRANSFERASE"/>
    <property type="match status" value="1"/>
</dbReference>
<dbReference type="InterPro" id="IPR004114">
    <property type="entry name" value="THUMP_dom"/>
</dbReference>
<keyword evidence="4 18" id="KW-0808">Transferase</keyword>
<dbReference type="GO" id="GO:0052837">
    <property type="term" value="P:thiazole biosynthetic process"/>
    <property type="evidence" value="ECO:0007669"/>
    <property type="project" value="TreeGrafter"/>
</dbReference>
<accession>A0A9D9EA11</accession>
<dbReference type="InterPro" id="IPR014729">
    <property type="entry name" value="Rossmann-like_a/b/a_fold"/>
</dbReference>
<comment type="caution">
    <text evidence="20">The sequence shown here is derived from an EMBL/GenBank/DDBJ whole genome shotgun (WGS) entry which is preliminary data.</text>
</comment>
<keyword evidence="2 18" id="KW-0963">Cytoplasm</keyword>
<evidence type="ECO:0000256" key="12">
    <source>
        <dbReference type="ARBA" id="ARBA00061472"/>
    </source>
</evidence>
<keyword evidence="8 18" id="KW-0784">Thiamine biosynthesis</keyword>
<dbReference type="HAMAP" id="MF_00021">
    <property type="entry name" value="ThiI"/>
    <property type="match status" value="1"/>
</dbReference>
<gene>
    <name evidence="18 20" type="primary">thiI</name>
    <name evidence="20" type="ORF">IAC42_06800</name>
</gene>
<evidence type="ECO:0000256" key="5">
    <source>
        <dbReference type="ARBA" id="ARBA00022741"/>
    </source>
</evidence>
<evidence type="ECO:0000256" key="3">
    <source>
        <dbReference type="ARBA" id="ARBA00022555"/>
    </source>
</evidence>
<evidence type="ECO:0000256" key="9">
    <source>
        <dbReference type="ARBA" id="ARBA00050570"/>
    </source>
</evidence>
<comment type="pathway">
    <text evidence="18">Cofactor biosynthesis; thiamine diphosphate biosynthesis.</text>
</comment>
<dbReference type="EC" id="2.8.1.4" evidence="13 18"/>
<feature type="domain" description="THUMP" evidence="19">
    <location>
        <begin position="60"/>
        <end position="166"/>
    </location>
</feature>
<evidence type="ECO:0000256" key="14">
    <source>
        <dbReference type="ARBA" id="ARBA00071867"/>
    </source>
</evidence>
<dbReference type="InterPro" id="IPR050102">
    <property type="entry name" value="tRNA_sulfurtransferase_ThiI"/>
</dbReference>
<dbReference type="InterPro" id="IPR003720">
    <property type="entry name" value="tRNA_STrfase"/>
</dbReference>
<dbReference type="GO" id="GO:0009229">
    <property type="term" value="P:thiamine diphosphate biosynthetic process"/>
    <property type="evidence" value="ECO:0007669"/>
    <property type="project" value="UniProtKB-UniRule"/>
</dbReference>
<dbReference type="InterPro" id="IPR054173">
    <property type="entry name" value="ThiI_fer"/>
</dbReference>
<feature type="binding site" evidence="18">
    <location>
        <position position="287"/>
    </location>
    <ligand>
        <name>ATP</name>
        <dbReference type="ChEBI" id="CHEBI:30616"/>
    </ligand>
</feature>
<dbReference type="Pfam" id="PF22025">
    <property type="entry name" value="ThiI_fer"/>
    <property type="match status" value="1"/>
</dbReference>
<dbReference type="CDD" id="cd11716">
    <property type="entry name" value="THUMP_ThiI"/>
    <property type="match status" value="1"/>
</dbReference>
<dbReference type="FunFam" id="3.40.50.620:FF:000053">
    <property type="entry name" value="Probable tRNA sulfurtransferase"/>
    <property type="match status" value="1"/>
</dbReference>
<comment type="similarity">
    <text evidence="12 18">Belongs to the ThiI family.</text>
</comment>
<evidence type="ECO:0000256" key="13">
    <source>
        <dbReference type="ARBA" id="ARBA00066827"/>
    </source>
</evidence>
<keyword evidence="5 18" id="KW-0547">Nucleotide-binding</keyword>
<protein>
    <recommendedName>
        <fullName evidence="14 18">Probable tRNA sulfurtransferase</fullName>
        <ecNumber evidence="13 18">2.8.1.4</ecNumber>
    </recommendedName>
    <alternativeName>
        <fullName evidence="15 18">Sulfur carrier protein ThiS sulfurtransferase</fullName>
    </alternativeName>
    <alternativeName>
        <fullName evidence="16 18">Thiamine biosynthesis protein ThiI</fullName>
    </alternativeName>
    <alternativeName>
        <fullName evidence="17 18">tRNA 4-thiouridine synthase</fullName>
    </alternativeName>
</protein>
<evidence type="ECO:0000256" key="18">
    <source>
        <dbReference type="HAMAP-Rule" id="MF_00021"/>
    </source>
</evidence>
<comment type="function">
    <text evidence="11 18">Catalyzes the ATP-dependent transfer of a sulfur to tRNA to produce 4-thiouridine in position 8 of tRNAs, which functions as a near-UV photosensor. Also catalyzes the transfer of sulfur to the sulfur carrier protein ThiS, forming ThiS-thiocarboxylate. This is a step in the synthesis of thiazole, in the thiamine biosynthesis pathway. The sulfur is donated as persulfide by IscS.</text>
</comment>
<evidence type="ECO:0000256" key="15">
    <source>
        <dbReference type="ARBA" id="ARBA00075337"/>
    </source>
</evidence>
<dbReference type="GO" id="GO:0004810">
    <property type="term" value="F:CCA tRNA nucleotidyltransferase activity"/>
    <property type="evidence" value="ECO:0007669"/>
    <property type="project" value="InterPro"/>
</dbReference>
<name>A0A9D9EA11_9SPIR</name>
<evidence type="ECO:0000259" key="19">
    <source>
        <dbReference type="PROSITE" id="PS51165"/>
    </source>
</evidence>
<dbReference type="EMBL" id="JADIMU010000044">
    <property type="protein sequence ID" value="MBO8443452.1"/>
    <property type="molecule type" value="Genomic_DNA"/>
</dbReference>
<evidence type="ECO:0000256" key="4">
    <source>
        <dbReference type="ARBA" id="ARBA00022679"/>
    </source>
</evidence>
<feature type="binding site" evidence="18">
    <location>
        <position position="296"/>
    </location>
    <ligand>
        <name>ATP</name>
        <dbReference type="ChEBI" id="CHEBI:30616"/>
    </ligand>
</feature>
<dbReference type="CDD" id="cd01712">
    <property type="entry name" value="PPase_ThiI"/>
    <property type="match status" value="1"/>
</dbReference>
<dbReference type="Pfam" id="PF02926">
    <property type="entry name" value="THUMP"/>
    <property type="match status" value="1"/>
</dbReference>
<reference evidence="20" key="1">
    <citation type="submission" date="2020-10" db="EMBL/GenBank/DDBJ databases">
        <authorList>
            <person name="Gilroy R."/>
        </authorList>
    </citation>
    <scope>NUCLEOTIDE SEQUENCE</scope>
    <source>
        <strain evidence="20">11167</strain>
    </source>
</reference>
<dbReference type="InterPro" id="IPR049961">
    <property type="entry name" value="ThiI_N"/>
</dbReference>
<proteinExistence type="inferred from homology"/>
<keyword evidence="3 18" id="KW-0820">tRNA-binding</keyword>
<evidence type="ECO:0000256" key="16">
    <source>
        <dbReference type="ARBA" id="ARBA00077849"/>
    </source>
</evidence>
<feature type="binding site" evidence="18">
    <location>
        <position position="265"/>
    </location>
    <ligand>
        <name>ATP</name>
        <dbReference type="ChEBI" id="CHEBI:30616"/>
    </ligand>
</feature>
<evidence type="ECO:0000256" key="2">
    <source>
        <dbReference type="ARBA" id="ARBA00022490"/>
    </source>
</evidence>
<dbReference type="Gene3D" id="3.30.2130.30">
    <property type="match status" value="1"/>
</dbReference>
<dbReference type="Pfam" id="PF02568">
    <property type="entry name" value="ThiI"/>
    <property type="match status" value="1"/>
</dbReference>
<dbReference type="NCBIfam" id="TIGR00342">
    <property type="entry name" value="tRNA uracil 4-sulfurtransferase ThiI"/>
    <property type="match status" value="1"/>
</dbReference>
<dbReference type="GO" id="GO:0000049">
    <property type="term" value="F:tRNA binding"/>
    <property type="evidence" value="ECO:0007669"/>
    <property type="project" value="UniProtKB-UniRule"/>
</dbReference>
<feature type="binding site" evidence="18">
    <location>
        <begin position="208"/>
        <end position="209"/>
    </location>
    <ligand>
        <name>ATP</name>
        <dbReference type="ChEBI" id="CHEBI:30616"/>
    </ligand>
</feature>
<evidence type="ECO:0000256" key="1">
    <source>
        <dbReference type="ARBA" id="ARBA00004496"/>
    </source>
</evidence>
<dbReference type="GO" id="GO:0140741">
    <property type="term" value="F:tRNA-uracil-4 sulfurtransferase activity"/>
    <property type="evidence" value="ECO:0007669"/>
    <property type="project" value="UniProtKB-EC"/>
</dbReference>
<dbReference type="InterPro" id="IPR049962">
    <property type="entry name" value="THUMP_ThiI"/>
</dbReference>
<reference evidence="20" key="2">
    <citation type="journal article" date="2021" name="PeerJ">
        <title>Extensive microbial diversity within the chicken gut microbiome revealed by metagenomics and culture.</title>
        <authorList>
            <person name="Gilroy R."/>
            <person name="Ravi A."/>
            <person name="Getino M."/>
            <person name="Pursley I."/>
            <person name="Horton D.L."/>
            <person name="Alikhan N.F."/>
            <person name="Baker D."/>
            <person name="Gharbi K."/>
            <person name="Hall N."/>
            <person name="Watson M."/>
            <person name="Adriaenssens E.M."/>
            <person name="Foster-Nyarko E."/>
            <person name="Jarju S."/>
            <person name="Secka A."/>
            <person name="Antonio M."/>
            <person name="Oren A."/>
            <person name="Chaudhuri R.R."/>
            <person name="La Ragione R."/>
            <person name="Hildebrand F."/>
            <person name="Pallen M.J."/>
        </authorList>
    </citation>
    <scope>NUCLEOTIDE SEQUENCE</scope>
    <source>
        <strain evidence="20">11167</strain>
    </source>
</reference>
<organism evidence="20 21">
    <name type="scientific">Candidatus Aphodenecus pullistercoris</name>
    <dbReference type="NCBI Taxonomy" id="2840669"/>
    <lineage>
        <taxon>Bacteria</taxon>
        <taxon>Pseudomonadati</taxon>
        <taxon>Spirochaetota</taxon>
        <taxon>Spirochaetia</taxon>
        <taxon>Spirochaetales</taxon>
        <taxon>Candidatus Aphodenecus</taxon>
    </lineage>
</organism>
<sequence>MPKQLYLIKEGEISLKGLNRGLFEKRLKNNIKDKLRPYHSTTQRQKGRIYLFVDEDCPRERIEHALATTFGIVGWAEALMCEKDTETIKAKARCLLEKVDTSAMRTFKVVCRREDKSFPVHSYDMACILAELVHEVHPQLVVDLKKPDLVLHLEVRNNAFLYTSDRSGVKGLPVGTAGRGLLLLSGGIDSPVAAYEMAKRGLKLDCLYFHAYPYTSDEALEKVKTLAATIAPYLNGTRLFVVPFTEGQLNIKEKAMPDATTLMFRASMMKLASSVVRTEGMQCIVTGEALSQVASQTLAAMSFTDSMAEALVLRPLVGMDKEEIIAIARRIGTYETSILPYEDCCVIFSPKHPITNPDKAEMTEHYATLGMESFIESALQETKIYSYDANGEATGVWDFSTHLERDQH</sequence>
<evidence type="ECO:0000313" key="20">
    <source>
        <dbReference type="EMBL" id="MBO8443452.1"/>
    </source>
</evidence>
<feature type="binding site" evidence="18">
    <location>
        <begin position="183"/>
        <end position="184"/>
    </location>
    <ligand>
        <name>ATP</name>
        <dbReference type="ChEBI" id="CHEBI:30616"/>
    </ligand>
</feature>
<dbReference type="SMART" id="SM00981">
    <property type="entry name" value="THUMP"/>
    <property type="match status" value="1"/>
</dbReference>
<dbReference type="Proteomes" id="UP000823633">
    <property type="component" value="Unassembled WGS sequence"/>
</dbReference>
<evidence type="ECO:0000256" key="8">
    <source>
        <dbReference type="ARBA" id="ARBA00022977"/>
    </source>
</evidence>
<dbReference type="GO" id="GO:0009228">
    <property type="term" value="P:thiamine biosynthetic process"/>
    <property type="evidence" value="ECO:0007669"/>
    <property type="project" value="UniProtKB-KW"/>
</dbReference>
<dbReference type="AlphaFoldDB" id="A0A9D9EA11"/>
<comment type="catalytic activity">
    <reaction evidence="10 18">
        <text>[ThiS sulfur-carrier protein]-C-terminal Gly-Gly-AMP + S-sulfanyl-L-cysteinyl-[cysteine desulfurase] + AH2 = [ThiS sulfur-carrier protein]-C-terminal-Gly-aminoethanethioate + L-cysteinyl-[cysteine desulfurase] + A + AMP + 2 H(+)</text>
        <dbReference type="Rhea" id="RHEA:43340"/>
        <dbReference type="Rhea" id="RHEA-COMP:12157"/>
        <dbReference type="Rhea" id="RHEA-COMP:12158"/>
        <dbReference type="Rhea" id="RHEA-COMP:12910"/>
        <dbReference type="Rhea" id="RHEA-COMP:19908"/>
        <dbReference type="ChEBI" id="CHEBI:13193"/>
        <dbReference type="ChEBI" id="CHEBI:15378"/>
        <dbReference type="ChEBI" id="CHEBI:17499"/>
        <dbReference type="ChEBI" id="CHEBI:29950"/>
        <dbReference type="ChEBI" id="CHEBI:61963"/>
        <dbReference type="ChEBI" id="CHEBI:90618"/>
        <dbReference type="ChEBI" id="CHEBI:232372"/>
        <dbReference type="ChEBI" id="CHEBI:456215"/>
    </reaction>
</comment>